<evidence type="ECO:0000256" key="6">
    <source>
        <dbReference type="SAM" id="MobiDB-lite"/>
    </source>
</evidence>
<dbReference type="Gramene" id="PAN14867">
    <property type="protein sequence ID" value="PAN14867"/>
    <property type="gene ID" value="PAHAL_2G450100"/>
</dbReference>
<dbReference type="Proteomes" id="UP000243499">
    <property type="component" value="Chromosome 2"/>
</dbReference>
<feature type="domain" description="Cyclin C-terminal" evidence="8">
    <location>
        <begin position="191"/>
        <end position="313"/>
    </location>
</feature>
<dbReference type="EMBL" id="CM008047">
    <property type="protein sequence ID" value="PAN14867.1"/>
    <property type="molecule type" value="Genomic_DNA"/>
</dbReference>
<dbReference type="FunFam" id="1.10.472.10:FF:000040">
    <property type="entry name" value="D6-type cyclin"/>
    <property type="match status" value="1"/>
</dbReference>
<feature type="domain" description="Cyclin-like" evidence="7">
    <location>
        <begin position="94"/>
        <end position="182"/>
    </location>
</feature>
<evidence type="ECO:0000313" key="9">
    <source>
        <dbReference type="EMBL" id="PAN14867.1"/>
    </source>
</evidence>
<dbReference type="SUPFAM" id="SSF47954">
    <property type="entry name" value="Cyclin-like"/>
    <property type="match status" value="1"/>
</dbReference>
<evidence type="ECO:0000256" key="4">
    <source>
        <dbReference type="ARBA" id="ARBA00023306"/>
    </source>
</evidence>
<protein>
    <submittedName>
        <fullName evidence="9">Uncharacterized protein</fullName>
    </submittedName>
</protein>
<organism evidence="9">
    <name type="scientific">Panicum hallii</name>
    <dbReference type="NCBI Taxonomy" id="206008"/>
    <lineage>
        <taxon>Eukaryota</taxon>
        <taxon>Viridiplantae</taxon>
        <taxon>Streptophyta</taxon>
        <taxon>Embryophyta</taxon>
        <taxon>Tracheophyta</taxon>
        <taxon>Spermatophyta</taxon>
        <taxon>Magnoliopsida</taxon>
        <taxon>Liliopsida</taxon>
        <taxon>Poales</taxon>
        <taxon>Poaceae</taxon>
        <taxon>PACMAD clade</taxon>
        <taxon>Panicoideae</taxon>
        <taxon>Panicodae</taxon>
        <taxon>Paniceae</taxon>
        <taxon>Panicinae</taxon>
        <taxon>Panicum</taxon>
        <taxon>Panicum sect. Panicum</taxon>
    </lineage>
</organism>
<gene>
    <name evidence="9" type="ORF">PAHAL_2G450100</name>
</gene>
<dbReference type="InterPro" id="IPR004367">
    <property type="entry name" value="Cyclin_C-dom"/>
</dbReference>
<reference evidence="9" key="1">
    <citation type="submission" date="2018-04" db="EMBL/GenBank/DDBJ databases">
        <title>WGS assembly of Panicum hallii.</title>
        <authorList>
            <person name="Lovell J."/>
            <person name="Jenkins J."/>
            <person name="Lowry D."/>
            <person name="Mamidi S."/>
            <person name="Sreedasyam A."/>
            <person name="Weng X."/>
            <person name="Barry K."/>
            <person name="Bonette J."/>
            <person name="Campitelli B."/>
            <person name="Daum C."/>
            <person name="Gordon S."/>
            <person name="Gould B."/>
            <person name="Lipzen A."/>
            <person name="Macqueen A."/>
            <person name="Palacio-Mejia J."/>
            <person name="Plott C."/>
            <person name="Shakirov E."/>
            <person name="Shu S."/>
            <person name="Yoshinaga Y."/>
            <person name="Zane M."/>
            <person name="Rokhsar D."/>
            <person name="Grimwood J."/>
            <person name="Schmutz J."/>
            <person name="Juenger T."/>
        </authorList>
    </citation>
    <scope>NUCLEOTIDE SEQUENCE [LARGE SCALE GENOMIC DNA]</scope>
    <source>
        <strain evidence="9">FIL2</strain>
    </source>
</reference>
<dbReference type="PROSITE" id="PS00292">
    <property type="entry name" value="CYCLINS"/>
    <property type="match status" value="1"/>
</dbReference>
<dbReference type="SMART" id="SM00385">
    <property type="entry name" value="CYCLIN"/>
    <property type="match status" value="1"/>
</dbReference>
<evidence type="ECO:0000256" key="2">
    <source>
        <dbReference type="ARBA" id="ARBA00022618"/>
    </source>
</evidence>
<dbReference type="SMART" id="SM01332">
    <property type="entry name" value="Cyclin_C"/>
    <property type="match status" value="1"/>
</dbReference>
<comment type="similarity">
    <text evidence="1">Belongs to the cyclin family. Cyclin D subfamily.</text>
</comment>
<evidence type="ECO:0000259" key="8">
    <source>
        <dbReference type="SMART" id="SM01332"/>
    </source>
</evidence>
<dbReference type="CDD" id="cd20544">
    <property type="entry name" value="CYCLIN_AtCycD-like_rpt2"/>
    <property type="match status" value="1"/>
</dbReference>
<dbReference type="CDD" id="cd20543">
    <property type="entry name" value="CYCLIN_AtCycD-like_rpt1"/>
    <property type="match status" value="1"/>
</dbReference>
<dbReference type="Gene3D" id="1.10.472.10">
    <property type="entry name" value="Cyclin-like"/>
    <property type="match status" value="2"/>
</dbReference>
<keyword evidence="2" id="KW-0132">Cell division</keyword>
<feature type="compositionally biased region" description="Basic residues" evidence="6">
    <location>
        <begin position="339"/>
        <end position="349"/>
    </location>
</feature>
<keyword evidence="3 5" id="KW-0195">Cyclin</keyword>
<evidence type="ECO:0000256" key="1">
    <source>
        <dbReference type="ARBA" id="ARBA00009065"/>
    </source>
</evidence>
<dbReference type="GO" id="GO:0051301">
    <property type="term" value="P:cell division"/>
    <property type="evidence" value="ECO:0007669"/>
    <property type="project" value="UniProtKB-KW"/>
</dbReference>
<evidence type="ECO:0000259" key="7">
    <source>
        <dbReference type="SMART" id="SM00385"/>
    </source>
</evidence>
<sequence>MGILCFGASSALLCGEDRNSILGLGACDGGGDELVEVGSGLDFFDAAGAVFPVDTDEAVRALMEKETDHMPPEGYAERLEHAGLESSWRRDAMDWICKVHSYYNFGPLSLYLAVNYLDRFLSSYNLPHDQPWMKQLLSVACLSIAVKMEETVVPLPVDLQVCDVKFEFEARTIGRMEILVLSTLKWRMQAVTPFTFISYFLDKFSEGKPPSFALASQCAEIIVGTLKGSTFLSFRPSEIAAAAALAVVSSNQVVGFGSVLSASGIPVNKEMIARCYELMQERALVKKRVHIDGSPSVPQSPIGVLDAACFSFRSEDSTLGSSQSNISSNNNNQASTQASKRRRLSISPI</sequence>
<dbReference type="InterPro" id="IPR036915">
    <property type="entry name" value="Cyclin-like_sf"/>
</dbReference>
<accession>A0A2S3H434</accession>
<dbReference type="InterPro" id="IPR006671">
    <property type="entry name" value="Cyclin_N"/>
</dbReference>
<feature type="region of interest" description="Disordered" evidence="6">
    <location>
        <begin position="320"/>
        <end position="349"/>
    </location>
</feature>
<dbReference type="Pfam" id="PF02984">
    <property type="entry name" value="Cyclin_C"/>
    <property type="match status" value="1"/>
</dbReference>
<keyword evidence="4" id="KW-0131">Cell cycle</keyword>
<dbReference type="InterPro" id="IPR048258">
    <property type="entry name" value="Cyclins_cyclin-box"/>
</dbReference>
<evidence type="ECO:0000256" key="5">
    <source>
        <dbReference type="RuleBase" id="RU000383"/>
    </source>
</evidence>
<proteinExistence type="inferred from homology"/>
<evidence type="ECO:0000256" key="3">
    <source>
        <dbReference type="ARBA" id="ARBA00023127"/>
    </source>
</evidence>
<dbReference type="Pfam" id="PF00134">
    <property type="entry name" value="Cyclin_N"/>
    <property type="match status" value="1"/>
</dbReference>
<dbReference type="InterPro" id="IPR039361">
    <property type="entry name" value="Cyclin"/>
</dbReference>
<dbReference type="PANTHER" id="PTHR10177">
    <property type="entry name" value="CYCLINS"/>
    <property type="match status" value="1"/>
</dbReference>
<dbReference type="InterPro" id="IPR013763">
    <property type="entry name" value="Cyclin-like_dom"/>
</dbReference>
<dbReference type="FunFam" id="1.10.472.10:FF:000034">
    <property type="entry name" value="D2/4-type cyclin"/>
    <property type="match status" value="1"/>
</dbReference>
<dbReference type="AlphaFoldDB" id="A0A2S3H434"/>
<name>A0A2S3H434_9POAL</name>
<feature type="compositionally biased region" description="Low complexity" evidence="6">
    <location>
        <begin position="321"/>
        <end position="338"/>
    </location>
</feature>